<dbReference type="InterPro" id="IPR050198">
    <property type="entry name" value="Non-receptor_tyrosine_kinases"/>
</dbReference>
<dbReference type="Pfam" id="PF00018">
    <property type="entry name" value="SH3_1"/>
    <property type="match status" value="1"/>
</dbReference>
<dbReference type="FunFam" id="3.30.505.10:FF:000045">
    <property type="entry name" value="Tyrosine-protein kinase"/>
    <property type="match status" value="1"/>
</dbReference>
<evidence type="ECO:0000313" key="22">
    <source>
        <dbReference type="Proteomes" id="UP001046870"/>
    </source>
</evidence>
<gene>
    <name evidence="21" type="ORF">MATL_G00194450</name>
</gene>
<feature type="domain" description="Protein kinase" evidence="20">
    <location>
        <begin position="258"/>
        <end position="510"/>
    </location>
</feature>
<dbReference type="FunFam" id="3.30.200.20:FF:000053">
    <property type="entry name" value="Tyrosine-protein kinase"/>
    <property type="match status" value="1"/>
</dbReference>
<evidence type="ECO:0000256" key="15">
    <source>
        <dbReference type="PROSITE-ProRule" id="PRU10141"/>
    </source>
</evidence>
<keyword evidence="10" id="KW-0449">Lipoprotein</keyword>
<dbReference type="InterPro" id="IPR000980">
    <property type="entry name" value="SH2"/>
</dbReference>
<dbReference type="Gene3D" id="3.30.505.10">
    <property type="entry name" value="SH2 domain"/>
    <property type="match status" value="1"/>
</dbReference>
<evidence type="ECO:0000313" key="21">
    <source>
        <dbReference type="EMBL" id="KAG7461756.1"/>
    </source>
</evidence>
<evidence type="ECO:0000256" key="6">
    <source>
        <dbReference type="ARBA" id="ARBA00022777"/>
    </source>
</evidence>
<comment type="catalytic activity">
    <reaction evidence="11 16">
        <text>L-tyrosyl-[protein] + ATP = O-phospho-L-tyrosyl-[protein] + ADP + H(+)</text>
        <dbReference type="Rhea" id="RHEA:10596"/>
        <dbReference type="Rhea" id="RHEA-COMP:10136"/>
        <dbReference type="Rhea" id="RHEA-COMP:20101"/>
        <dbReference type="ChEBI" id="CHEBI:15378"/>
        <dbReference type="ChEBI" id="CHEBI:30616"/>
        <dbReference type="ChEBI" id="CHEBI:46858"/>
        <dbReference type="ChEBI" id="CHEBI:61978"/>
        <dbReference type="ChEBI" id="CHEBI:456216"/>
        <dbReference type="EC" id="2.7.10.2"/>
    </reaction>
</comment>
<evidence type="ECO:0000259" key="20">
    <source>
        <dbReference type="PROSITE" id="PS50011"/>
    </source>
</evidence>
<dbReference type="SMART" id="SM00326">
    <property type="entry name" value="SH3"/>
    <property type="match status" value="1"/>
</dbReference>
<keyword evidence="8 13" id="KW-0727">SH2 domain</keyword>
<evidence type="ECO:0000259" key="19">
    <source>
        <dbReference type="PROSITE" id="PS50002"/>
    </source>
</evidence>
<evidence type="ECO:0000256" key="5">
    <source>
        <dbReference type="ARBA" id="ARBA00022741"/>
    </source>
</evidence>
<dbReference type="InterPro" id="IPR011009">
    <property type="entry name" value="Kinase-like_dom_sf"/>
</dbReference>
<dbReference type="InterPro" id="IPR036860">
    <property type="entry name" value="SH2_dom_sf"/>
</dbReference>
<dbReference type="SUPFAM" id="SSF50044">
    <property type="entry name" value="SH3-domain"/>
    <property type="match status" value="1"/>
</dbReference>
<organism evidence="21 22">
    <name type="scientific">Megalops atlanticus</name>
    <name type="common">Tarpon</name>
    <name type="synonym">Clupea gigantea</name>
    <dbReference type="NCBI Taxonomy" id="7932"/>
    <lineage>
        <taxon>Eukaryota</taxon>
        <taxon>Metazoa</taxon>
        <taxon>Chordata</taxon>
        <taxon>Craniata</taxon>
        <taxon>Vertebrata</taxon>
        <taxon>Euteleostomi</taxon>
        <taxon>Actinopterygii</taxon>
        <taxon>Neopterygii</taxon>
        <taxon>Teleostei</taxon>
        <taxon>Elopiformes</taxon>
        <taxon>Megalopidae</taxon>
        <taxon>Megalops</taxon>
    </lineage>
</organism>
<dbReference type="SMART" id="SM00252">
    <property type="entry name" value="SH2"/>
    <property type="match status" value="1"/>
</dbReference>
<keyword evidence="5 15" id="KW-0547">Nucleotide-binding</keyword>
<evidence type="ECO:0000256" key="11">
    <source>
        <dbReference type="ARBA" id="ARBA00051245"/>
    </source>
</evidence>
<keyword evidence="7 15" id="KW-0067">ATP-binding</keyword>
<evidence type="ECO:0000256" key="1">
    <source>
        <dbReference type="ARBA" id="ARBA00022443"/>
    </source>
</evidence>
<dbReference type="GO" id="GO:0004715">
    <property type="term" value="F:non-membrane spanning protein tyrosine kinase activity"/>
    <property type="evidence" value="ECO:0007669"/>
    <property type="project" value="UniProtKB-EC"/>
</dbReference>
<evidence type="ECO:0000256" key="17">
    <source>
        <dbReference type="SAM" id="MobiDB-lite"/>
    </source>
</evidence>
<evidence type="ECO:0000256" key="2">
    <source>
        <dbReference type="ARBA" id="ARBA00022553"/>
    </source>
</evidence>
<evidence type="ECO:0000256" key="4">
    <source>
        <dbReference type="ARBA" id="ARBA00022707"/>
    </source>
</evidence>
<dbReference type="PRINTS" id="PR00452">
    <property type="entry name" value="SH3DOMAIN"/>
</dbReference>
<name>A0A9D3PLI9_MEGAT</name>
<comment type="similarity">
    <text evidence="16">Belongs to the protein kinase superfamily. Tyr protein kinase family.</text>
</comment>
<evidence type="ECO:0000256" key="13">
    <source>
        <dbReference type="PROSITE-ProRule" id="PRU00191"/>
    </source>
</evidence>
<evidence type="ECO:0000256" key="16">
    <source>
        <dbReference type="RuleBase" id="RU362096"/>
    </source>
</evidence>
<dbReference type="PRINTS" id="PR00401">
    <property type="entry name" value="SH2DOMAIN"/>
</dbReference>
<evidence type="ECO:0000256" key="8">
    <source>
        <dbReference type="ARBA" id="ARBA00022999"/>
    </source>
</evidence>
<dbReference type="PROSITE" id="PS50011">
    <property type="entry name" value="PROTEIN_KINASE_DOM"/>
    <property type="match status" value="1"/>
</dbReference>
<keyword evidence="2" id="KW-0597">Phosphoprotein</keyword>
<proteinExistence type="inferred from homology"/>
<feature type="region of interest" description="Disordered" evidence="17">
    <location>
        <begin position="49"/>
        <end position="72"/>
    </location>
</feature>
<protein>
    <recommendedName>
        <fullName evidence="16">Tyrosine-protein kinase</fullName>
        <ecNumber evidence="16">2.7.10.2</ecNumber>
    </recommendedName>
</protein>
<evidence type="ECO:0000256" key="7">
    <source>
        <dbReference type="ARBA" id="ARBA00022840"/>
    </source>
</evidence>
<dbReference type="InterPro" id="IPR000719">
    <property type="entry name" value="Prot_kinase_dom"/>
</dbReference>
<feature type="domain" description="SH2" evidence="18">
    <location>
        <begin position="137"/>
        <end position="233"/>
    </location>
</feature>
<dbReference type="InterPro" id="IPR020635">
    <property type="entry name" value="Tyr_kinase_cat_dom"/>
</dbReference>
<dbReference type="EC" id="2.7.10.2" evidence="16"/>
<feature type="domain" description="SH3" evidence="19">
    <location>
        <begin position="71"/>
        <end position="131"/>
    </location>
</feature>
<dbReference type="Pfam" id="PF07714">
    <property type="entry name" value="PK_Tyr_Ser-Thr"/>
    <property type="match status" value="1"/>
</dbReference>
<keyword evidence="6 16" id="KW-0418">Kinase</keyword>
<evidence type="ECO:0000256" key="10">
    <source>
        <dbReference type="ARBA" id="ARBA00023288"/>
    </source>
</evidence>
<dbReference type="Proteomes" id="UP001046870">
    <property type="component" value="Chromosome 17"/>
</dbReference>
<dbReference type="FunFam" id="1.10.510.10:FF:000052">
    <property type="entry name" value="Tyrosine-protein kinase"/>
    <property type="match status" value="1"/>
</dbReference>
<dbReference type="EMBL" id="JAFDVH010000017">
    <property type="protein sequence ID" value="KAG7461756.1"/>
    <property type="molecule type" value="Genomic_DNA"/>
</dbReference>
<dbReference type="InterPro" id="IPR001452">
    <property type="entry name" value="SH3_domain"/>
</dbReference>
<dbReference type="PRINTS" id="PR00109">
    <property type="entry name" value="TYRKINASE"/>
</dbReference>
<evidence type="ECO:0000256" key="3">
    <source>
        <dbReference type="ARBA" id="ARBA00022679"/>
    </source>
</evidence>
<dbReference type="GO" id="GO:0005524">
    <property type="term" value="F:ATP binding"/>
    <property type="evidence" value="ECO:0007669"/>
    <property type="project" value="UniProtKB-UniRule"/>
</dbReference>
<dbReference type="SUPFAM" id="SSF55550">
    <property type="entry name" value="SH2 domain"/>
    <property type="match status" value="1"/>
</dbReference>
<dbReference type="Pfam" id="PF00017">
    <property type="entry name" value="SH2"/>
    <property type="match status" value="1"/>
</dbReference>
<sequence length="514" mass="59312">MILSNHSFQSIFCCCCAMQTREITTRMSLDRDRGHDHTSSRYHTQRYPGHVCRSDRSRRKLPPPPPDEDGGDKICVVAMYDFTATEETDLTLRQGEEYTILHKQDQLWWRAEDKYGNKGFIPSNYVTEKDKIEAHEWYCKNITRSKAEQLLRQEAKEGGFIVRDSSQQGCYTVSVFTNAFGSENGDIRHYQIKHNDSGKFFLAEKHVFSSIPDVIHYHKHNAAGLVTRLRYPVGPMGQCVPATAGFSYEKWEINPSELSFMKELGSGQFGVVRLGKWRALCKVAIKTINEGSMSEEDFIEEAKVMTKLCHPKLVQLYGVCMKQRPICIVTEFMENGCLLNFLRQRNGSLSREWLLAMCQDACEGMEYLEQNSFIHRDLAARNCLVSDKNVVKVSDFGMTRYVLDNEYTSSTGSKFPVKWSPPEVLHFNKYSSKSDVWSFGVLMWEIFTEGRMPFENKSNAEVVEEITQGHRLYRPHKASLTIYQLMYKCWHERPQGRPSFSELLETIKQLAEMG</sequence>
<reference evidence="21" key="1">
    <citation type="submission" date="2021-01" db="EMBL/GenBank/DDBJ databases">
        <authorList>
            <person name="Zahm M."/>
            <person name="Roques C."/>
            <person name="Cabau C."/>
            <person name="Klopp C."/>
            <person name="Donnadieu C."/>
            <person name="Jouanno E."/>
            <person name="Lampietro C."/>
            <person name="Louis A."/>
            <person name="Herpin A."/>
            <person name="Echchiki A."/>
            <person name="Berthelot C."/>
            <person name="Parey E."/>
            <person name="Roest-Crollius H."/>
            <person name="Braasch I."/>
            <person name="Postlethwait J."/>
            <person name="Bobe J."/>
            <person name="Montfort J."/>
            <person name="Bouchez O."/>
            <person name="Begum T."/>
            <person name="Mejri S."/>
            <person name="Adams A."/>
            <person name="Chen W.-J."/>
            <person name="Guiguen Y."/>
        </authorList>
    </citation>
    <scope>NUCLEOTIDE SEQUENCE</scope>
    <source>
        <strain evidence="21">YG-15Mar2019-1</strain>
        <tissue evidence="21">Brain</tissue>
    </source>
</reference>
<evidence type="ECO:0000256" key="14">
    <source>
        <dbReference type="PROSITE-ProRule" id="PRU00192"/>
    </source>
</evidence>
<keyword evidence="22" id="KW-1185">Reference proteome</keyword>
<accession>A0A9D3PLI9</accession>
<dbReference type="InterPro" id="IPR001245">
    <property type="entry name" value="Ser-Thr/Tyr_kinase_cat_dom"/>
</dbReference>
<keyword evidence="9 16" id="KW-0829">Tyrosine-protein kinase</keyword>
<dbReference type="InterPro" id="IPR036028">
    <property type="entry name" value="SH3-like_dom_sf"/>
</dbReference>
<dbReference type="SUPFAM" id="SSF56112">
    <property type="entry name" value="Protein kinase-like (PK-like)"/>
    <property type="match status" value="1"/>
</dbReference>
<keyword evidence="4" id="KW-0519">Myristate</keyword>
<dbReference type="InterPro" id="IPR017441">
    <property type="entry name" value="Protein_kinase_ATP_BS"/>
</dbReference>
<dbReference type="AlphaFoldDB" id="A0A9D3PLI9"/>
<comment type="caution">
    <text evidence="21">The sequence shown here is derived from an EMBL/GenBank/DDBJ whole genome shotgun (WGS) entry which is preliminary data.</text>
</comment>
<evidence type="ECO:0000256" key="12">
    <source>
        <dbReference type="ARBA" id="ARBA00063846"/>
    </source>
</evidence>
<evidence type="ECO:0000256" key="9">
    <source>
        <dbReference type="ARBA" id="ARBA00023137"/>
    </source>
</evidence>
<dbReference type="PROSITE" id="PS00109">
    <property type="entry name" value="PROTEIN_KINASE_TYR"/>
    <property type="match status" value="1"/>
</dbReference>
<dbReference type="Gene3D" id="2.30.30.40">
    <property type="entry name" value="SH3 Domains"/>
    <property type="match status" value="1"/>
</dbReference>
<comment type="subunit">
    <text evidence="12">Interacts with PARP1 and EEF1A1. Interacts with SH2D2A. Interacts with FYN.</text>
</comment>
<dbReference type="Gene3D" id="1.10.510.10">
    <property type="entry name" value="Transferase(Phosphotransferase) domain 1"/>
    <property type="match status" value="1"/>
</dbReference>
<evidence type="ECO:0000259" key="18">
    <source>
        <dbReference type="PROSITE" id="PS50001"/>
    </source>
</evidence>
<dbReference type="OrthoDB" id="4062651at2759"/>
<dbReference type="SMART" id="SM00219">
    <property type="entry name" value="TyrKc"/>
    <property type="match status" value="1"/>
</dbReference>
<dbReference type="InterPro" id="IPR008266">
    <property type="entry name" value="Tyr_kinase_AS"/>
</dbReference>
<dbReference type="PANTHER" id="PTHR24418">
    <property type="entry name" value="TYROSINE-PROTEIN KINASE"/>
    <property type="match status" value="1"/>
</dbReference>
<feature type="binding site" evidence="15">
    <location>
        <position position="286"/>
    </location>
    <ligand>
        <name>ATP</name>
        <dbReference type="ChEBI" id="CHEBI:30616"/>
    </ligand>
</feature>
<dbReference type="PROSITE" id="PS50001">
    <property type="entry name" value="SH2"/>
    <property type="match status" value="1"/>
</dbReference>
<dbReference type="PROSITE" id="PS00107">
    <property type="entry name" value="PROTEIN_KINASE_ATP"/>
    <property type="match status" value="1"/>
</dbReference>
<keyword evidence="3 16" id="KW-0808">Transferase</keyword>
<keyword evidence="1 14" id="KW-0728">SH3 domain</keyword>
<dbReference type="PROSITE" id="PS50002">
    <property type="entry name" value="SH3"/>
    <property type="match status" value="1"/>
</dbReference>